<reference evidence="2" key="2">
    <citation type="submission" date="2010-11" db="EMBL/GenBank/DDBJ databases">
        <authorList>
            <consortium name="The Broad Institute Genome Sequencing Platform"/>
            <person name="Earl A."/>
            <person name="Ward D."/>
            <person name="Feldgarden M."/>
            <person name="Gevers D."/>
            <person name="Butler R."/>
            <person name="Young S.K."/>
            <person name="Zeng Q."/>
            <person name="Gargeya S."/>
            <person name="Fitzgerald M."/>
            <person name="Haas B."/>
            <person name="Abouelleil A."/>
            <person name="Alvarado L."/>
            <person name="Arachchi H.M."/>
            <person name="Berlin A."/>
            <person name="Brown A."/>
            <person name="Chapman S.B."/>
            <person name="Chen Z."/>
            <person name="Dunbar C."/>
            <person name="Freedman E."/>
            <person name="Gearin G."/>
            <person name="Gellesch M."/>
            <person name="Goldberg J."/>
            <person name="Griggs A."/>
            <person name="Gujja S."/>
            <person name="Heilman E."/>
            <person name="Heiman D."/>
            <person name="Howarth C."/>
            <person name="Larson L."/>
            <person name="Lui A."/>
            <person name="MacDonald P.J.P."/>
            <person name="Mehta T."/>
            <person name="Montmayeur A."/>
            <person name="Murphy C."/>
            <person name="Neiman D."/>
            <person name="Pearson M."/>
            <person name="Priest M."/>
            <person name="Roberts A."/>
            <person name="Saif S."/>
            <person name="Shea T."/>
            <person name="Shenoy N."/>
            <person name="Sisk P."/>
            <person name="Stolte C."/>
            <person name="Sykes S."/>
            <person name="White J."/>
            <person name="Yandava C."/>
            <person name="Wortman J."/>
            <person name="Nusbaum C."/>
            <person name="Birren B."/>
        </authorList>
    </citation>
    <scope>NUCLEOTIDE SEQUENCE</scope>
    <source>
        <strain evidence="2">P1A1 Lamole</strain>
    </source>
</reference>
<dbReference type="EnsemblFungi" id="MVLG_03648T0">
    <property type="protein sequence ID" value="MVLG_03648T0"/>
    <property type="gene ID" value="MVLG_03648"/>
</dbReference>
<sequence>MENNPIECYSSAAGGDVMIRTPVLYSVHDSPMAAACSARAGRGMFPCIRCRWGGSWKERLTEAQMVLFFKCTCQLDGNTTREEALQQIETYASGLAMTSVKEQQTSTGTHDAWTKRTLQRLANCFKKEMKHKSFGVKPETLEVKAYNNMGPTAKTRVKTANEARALEEVGKLKDELIERGDYVGPFFSVPHFDPHAHMPLDVLHVYYLGIVKYAWKATLQVDSLKKDRPGRLHLHAFLTSLSSVGLSGNIAAYHFIHFQGSLVGYDFVVFAQTMPLVAQFLFKKKLMPPDLNECWSAIGKLGHHLHALKVADLERYATECESLVNNVLQASMRRSLPHVLNKHKYHTLASLGNTVRMFGPPHSFDASLAESANKAIRQHNLRTNHHDVSGDIARKLGDTERVNFIARGGTWEKDGEQVNIGPAARQYIEEDAVMRAWLFPGSDPTQQDSPTAFEIAFTHDAQSAVLSTATQLADTICFSSTETSLPNLSEDARWRKAKLAKLPNGDYVHPQDWCLFRKDGAEMNVVALAVVQHNCARSKCQMISTETGPPLIQHVDEQEFLLSTIAHRSFDELANFRPPLKPPTPIDAFVRAILASKDAKELTAEADKIDGDADDERAADGGPARERGKGRRKRNAQYRARLAKIEEDLEEDLITCGKTKELFDRSDSSDAASSSDNNDSDAASSTDNDSDARRVS</sequence>
<dbReference type="OMA" id="NCARSKC"/>
<evidence type="ECO:0000313" key="4">
    <source>
        <dbReference type="Proteomes" id="UP000017200"/>
    </source>
</evidence>
<feature type="compositionally biased region" description="Basic and acidic residues" evidence="1">
    <location>
        <begin position="658"/>
        <end position="668"/>
    </location>
</feature>
<dbReference type="OrthoDB" id="2506088at2759"/>
<dbReference type="Proteomes" id="UP000017200">
    <property type="component" value="Unassembled WGS sequence"/>
</dbReference>
<dbReference type="EMBL" id="AEIJ01000353">
    <property type="status" value="NOT_ANNOTATED_CDS"/>
    <property type="molecule type" value="Genomic_DNA"/>
</dbReference>
<evidence type="ECO:0000313" key="3">
    <source>
        <dbReference type="EnsemblFungi" id="MVLG_03648T0"/>
    </source>
</evidence>
<feature type="compositionally biased region" description="Low complexity" evidence="1">
    <location>
        <begin position="669"/>
        <end position="687"/>
    </location>
</feature>
<feature type="region of interest" description="Disordered" evidence="1">
    <location>
        <begin position="656"/>
        <end position="696"/>
    </location>
</feature>
<protein>
    <submittedName>
        <fullName evidence="2 3">Uncharacterized protein</fullName>
    </submittedName>
</protein>
<dbReference type="EMBL" id="GL541678">
    <property type="protein sequence ID" value="KDE05962.1"/>
    <property type="molecule type" value="Genomic_DNA"/>
</dbReference>
<dbReference type="STRING" id="683840.U5H8U9"/>
<reference evidence="4" key="1">
    <citation type="submission" date="2010-11" db="EMBL/GenBank/DDBJ databases">
        <title>The genome sequence of Microbotryum violaceum strain p1A1 Lamole.</title>
        <authorList>
            <person name="Cuomo C."/>
            <person name="Perlin M."/>
            <person name="Young S.K."/>
            <person name="Zeng Q."/>
            <person name="Gargeya S."/>
            <person name="Alvarado L."/>
            <person name="Berlin A."/>
            <person name="Chapman S.B."/>
            <person name="Chen Z."/>
            <person name="Freedman E."/>
            <person name="Gellesch M."/>
            <person name="Goldberg J."/>
            <person name="Griggs A."/>
            <person name="Gujja S."/>
            <person name="Heilman E."/>
            <person name="Heiman D."/>
            <person name="Howarth C."/>
            <person name="Mehta T."/>
            <person name="Neiman D."/>
            <person name="Pearson M."/>
            <person name="Roberts A."/>
            <person name="Saif S."/>
            <person name="Shea T."/>
            <person name="Shenoy N."/>
            <person name="Sisk P."/>
            <person name="Stolte C."/>
            <person name="Sykes S."/>
            <person name="White J."/>
            <person name="Yandava C."/>
            <person name="Haas B."/>
            <person name="Nusbaum C."/>
            <person name="Birren B."/>
        </authorList>
    </citation>
    <scope>NUCLEOTIDE SEQUENCE [LARGE SCALE GENOMIC DNA]</scope>
    <source>
        <strain evidence="4">p1A1 Lamole</strain>
    </source>
</reference>
<name>U5H8U9_USTV1</name>
<feature type="compositionally biased region" description="Basic and acidic residues" evidence="1">
    <location>
        <begin position="607"/>
        <end position="627"/>
    </location>
</feature>
<proteinExistence type="predicted"/>
<feature type="region of interest" description="Disordered" evidence="1">
    <location>
        <begin position="607"/>
        <end position="636"/>
    </location>
</feature>
<dbReference type="HOGENOM" id="CLU_395978_0_0_1"/>
<evidence type="ECO:0000256" key="1">
    <source>
        <dbReference type="SAM" id="MobiDB-lite"/>
    </source>
</evidence>
<evidence type="ECO:0000313" key="2">
    <source>
        <dbReference type="EMBL" id="KDE05962.1"/>
    </source>
</evidence>
<dbReference type="AlphaFoldDB" id="U5H8U9"/>
<keyword evidence="4" id="KW-1185">Reference proteome</keyword>
<gene>
    <name evidence="2" type="ORF">MVLG_03648</name>
</gene>
<accession>U5H8U9</accession>
<reference evidence="3" key="4">
    <citation type="submission" date="2015-06" db="UniProtKB">
        <authorList>
            <consortium name="EnsemblFungi"/>
        </authorList>
    </citation>
    <scope>IDENTIFICATION</scope>
</reference>
<dbReference type="InParanoid" id="U5H8U9"/>
<reference evidence="2 4" key="3">
    <citation type="journal article" date="2015" name="BMC Genomics">
        <title>Sex and parasites: genomic and transcriptomic analysis of Microbotryum lychnidis-dioicae, the biotrophic and plant-castrating anther smut fungus.</title>
        <authorList>
            <person name="Perlin M.H."/>
            <person name="Amselem J."/>
            <person name="Fontanillas E."/>
            <person name="Toh S.S."/>
            <person name="Chen Z."/>
            <person name="Goldberg J."/>
            <person name="Duplessis S."/>
            <person name="Henrissat B."/>
            <person name="Young S."/>
            <person name="Zeng Q."/>
            <person name="Aguileta G."/>
            <person name="Petit E."/>
            <person name="Badouin H."/>
            <person name="Andrews J."/>
            <person name="Razeeq D."/>
            <person name="Gabaldon T."/>
            <person name="Quesneville H."/>
            <person name="Giraud T."/>
            <person name="Hood M.E."/>
            <person name="Schultz D.J."/>
            <person name="Cuomo C.A."/>
        </authorList>
    </citation>
    <scope>NUCLEOTIDE SEQUENCE [LARGE SCALE GENOMIC DNA]</scope>
    <source>
        <strain evidence="2">P1A1 Lamole</strain>
        <strain evidence="4">p1A1 Lamole</strain>
    </source>
</reference>
<organism evidence="2">
    <name type="scientific">Microbotryum lychnidis-dioicae (strain p1A1 Lamole / MvSl-1064)</name>
    <name type="common">Anther smut fungus</name>
    <dbReference type="NCBI Taxonomy" id="683840"/>
    <lineage>
        <taxon>Eukaryota</taxon>
        <taxon>Fungi</taxon>
        <taxon>Dikarya</taxon>
        <taxon>Basidiomycota</taxon>
        <taxon>Pucciniomycotina</taxon>
        <taxon>Microbotryomycetes</taxon>
        <taxon>Microbotryales</taxon>
        <taxon>Microbotryaceae</taxon>
        <taxon>Microbotryum</taxon>
    </lineage>
</organism>